<reference evidence="1 2" key="1">
    <citation type="submission" date="2019-12" db="EMBL/GenBank/DDBJ databases">
        <title>Genomic-based taxomic classification of the family Erythrobacteraceae.</title>
        <authorList>
            <person name="Xu L."/>
        </authorList>
    </citation>
    <scope>NUCLEOTIDE SEQUENCE [LARGE SCALE GENOMIC DNA]</scope>
    <source>
        <strain evidence="1 2">JCM 17468</strain>
    </source>
</reference>
<dbReference type="Proteomes" id="UP000430272">
    <property type="component" value="Unassembled WGS sequence"/>
</dbReference>
<evidence type="ECO:0000313" key="2">
    <source>
        <dbReference type="Proteomes" id="UP000430272"/>
    </source>
</evidence>
<evidence type="ECO:0000313" key="1">
    <source>
        <dbReference type="EMBL" id="MXO54846.1"/>
    </source>
</evidence>
<dbReference type="EMBL" id="WTYD01000002">
    <property type="protein sequence ID" value="MXO54846.1"/>
    <property type="molecule type" value="Genomic_DNA"/>
</dbReference>
<organism evidence="1 2">
    <name type="scientific">Qipengyuania pelagi</name>
    <dbReference type="NCBI Taxonomy" id="994320"/>
    <lineage>
        <taxon>Bacteria</taxon>
        <taxon>Pseudomonadati</taxon>
        <taxon>Pseudomonadota</taxon>
        <taxon>Alphaproteobacteria</taxon>
        <taxon>Sphingomonadales</taxon>
        <taxon>Erythrobacteraceae</taxon>
        <taxon>Qipengyuania</taxon>
    </lineage>
</organism>
<dbReference type="OrthoDB" id="7506955at2"/>
<accession>A0A844YAI5</accession>
<comment type="caution">
    <text evidence="1">The sequence shown here is derived from an EMBL/GenBank/DDBJ whole genome shotgun (WGS) entry which is preliminary data.</text>
</comment>
<keyword evidence="2" id="KW-1185">Reference proteome</keyword>
<gene>
    <name evidence="1" type="ORF">GRI47_12625</name>
</gene>
<dbReference type="RefSeq" id="WP_160661718.1">
    <property type="nucleotide sequence ID" value="NZ_BAABDV010000001.1"/>
</dbReference>
<sequence>MSAINHEFDLAGATMLPPLGAVSGKSLHSERAVLLAARWEAIHAAGDAVAELAQLRRESMSGAIARFPARAAQLTGWRGEEVATRIEDLAFVMQTGLRALIVAAGTGCDTTPAALTLWREFHAARADILTIAEPDRLAA</sequence>
<dbReference type="AlphaFoldDB" id="A0A844YAI5"/>
<proteinExistence type="predicted"/>
<name>A0A844YAI5_9SPHN</name>
<protein>
    <submittedName>
        <fullName evidence="1">Uncharacterized protein</fullName>
    </submittedName>
</protein>